<evidence type="ECO:0000313" key="13">
    <source>
        <dbReference type="EMBL" id="GAX14312.1"/>
    </source>
</evidence>
<dbReference type="InParanoid" id="A0A1Z5JKD2"/>
<evidence type="ECO:0000313" key="14">
    <source>
        <dbReference type="Proteomes" id="UP000198406"/>
    </source>
</evidence>
<dbReference type="PIRSF" id="PIRSF015892">
    <property type="entry name" value="N-myristl_transf"/>
    <property type="match status" value="1"/>
</dbReference>
<keyword evidence="14" id="KW-1185">Reference proteome</keyword>
<dbReference type="Pfam" id="PF01233">
    <property type="entry name" value="NMT"/>
    <property type="match status" value="1"/>
</dbReference>
<dbReference type="InterPro" id="IPR022677">
    <property type="entry name" value="NMT_C"/>
</dbReference>
<comment type="similarity">
    <text evidence="1 9">Belongs to the NMT family.</text>
</comment>
<evidence type="ECO:0000256" key="3">
    <source>
        <dbReference type="ARBA" id="ARBA00022240"/>
    </source>
</evidence>
<feature type="domain" description="Glycylpeptide N-tetradecanoyltransferase N-terminal" evidence="11">
    <location>
        <begin position="67"/>
        <end position="226"/>
    </location>
</feature>
<protein>
    <recommendedName>
        <fullName evidence="3 8">Glycylpeptide N-tetradecanoyltransferase</fullName>
        <ecNumber evidence="2 8">2.3.1.97</ecNumber>
    </recommendedName>
</protein>
<reference evidence="13 14" key="1">
    <citation type="journal article" date="2015" name="Plant Cell">
        <title>Oil accumulation by the oleaginous diatom Fistulifera solaris as revealed by the genome and transcriptome.</title>
        <authorList>
            <person name="Tanaka T."/>
            <person name="Maeda Y."/>
            <person name="Veluchamy A."/>
            <person name="Tanaka M."/>
            <person name="Abida H."/>
            <person name="Marechal E."/>
            <person name="Bowler C."/>
            <person name="Muto M."/>
            <person name="Sunaga Y."/>
            <person name="Tanaka M."/>
            <person name="Yoshino T."/>
            <person name="Taniguchi T."/>
            <person name="Fukuda Y."/>
            <person name="Nemoto M."/>
            <person name="Matsumoto M."/>
            <person name="Wong P.S."/>
            <person name="Aburatani S."/>
            <person name="Fujibuchi W."/>
        </authorList>
    </citation>
    <scope>NUCLEOTIDE SEQUENCE [LARGE SCALE GENOMIC DNA]</scope>
    <source>
        <strain evidence="13 14">JPCC DA0580</strain>
    </source>
</reference>
<proteinExistence type="inferred from homology"/>
<evidence type="ECO:0000259" key="11">
    <source>
        <dbReference type="Pfam" id="PF01233"/>
    </source>
</evidence>
<dbReference type="PANTHER" id="PTHR11377">
    <property type="entry name" value="N-MYRISTOYL TRANSFERASE"/>
    <property type="match status" value="1"/>
</dbReference>
<dbReference type="AlphaFoldDB" id="A0A1Z5JKD2"/>
<dbReference type="Gene3D" id="3.40.630.170">
    <property type="match status" value="1"/>
</dbReference>
<evidence type="ECO:0000256" key="1">
    <source>
        <dbReference type="ARBA" id="ARBA00009469"/>
    </source>
</evidence>
<evidence type="ECO:0000256" key="9">
    <source>
        <dbReference type="RuleBase" id="RU004178"/>
    </source>
</evidence>
<dbReference type="SUPFAM" id="SSF55729">
    <property type="entry name" value="Acyl-CoA N-acyltransferases (Nat)"/>
    <property type="match status" value="2"/>
</dbReference>
<dbReference type="InterPro" id="IPR016181">
    <property type="entry name" value="Acyl_CoA_acyltransferase"/>
</dbReference>
<dbReference type="InterPro" id="IPR022678">
    <property type="entry name" value="NMT_CS"/>
</dbReference>
<gene>
    <name evidence="13" type="ORF">FisN_1Hh511</name>
</gene>
<evidence type="ECO:0000256" key="6">
    <source>
        <dbReference type="ARBA" id="ARBA00059499"/>
    </source>
</evidence>
<dbReference type="FunFam" id="3.40.630.170:FF:000001">
    <property type="entry name" value="Glycylpeptide N-tetradecanoyltransferase"/>
    <property type="match status" value="1"/>
</dbReference>
<evidence type="ECO:0000259" key="12">
    <source>
        <dbReference type="Pfam" id="PF02799"/>
    </source>
</evidence>
<feature type="compositionally biased region" description="Polar residues" evidence="10">
    <location>
        <begin position="27"/>
        <end position="46"/>
    </location>
</feature>
<dbReference type="Proteomes" id="UP000198406">
    <property type="component" value="Unassembled WGS sequence"/>
</dbReference>
<dbReference type="InterPro" id="IPR022676">
    <property type="entry name" value="NMT_N"/>
</dbReference>
<comment type="function">
    <text evidence="6">Adds a myristoyl group to the N-terminal glycine residue of certain cellular proteins. Myristoylates adenylate kinase AK2. During the asexual blood stage, may myristoylate proteins such as ARO, CDPK1 and GAP45. Probably by mediating protein myristoylation, plays a role in the assembly of the inner membrane complex during the early stages of schizogony and in the formation of rhoptries in the late stages and thus merozoite egress.</text>
</comment>
<evidence type="ECO:0000256" key="10">
    <source>
        <dbReference type="SAM" id="MobiDB-lite"/>
    </source>
</evidence>
<accession>A0A1Z5JKD2</accession>
<feature type="region of interest" description="Disordered" evidence="10">
    <location>
        <begin position="1"/>
        <end position="74"/>
    </location>
</feature>
<evidence type="ECO:0000256" key="5">
    <source>
        <dbReference type="ARBA" id="ARBA00023315"/>
    </source>
</evidence>
<dbReference type="OrthoDB" id="60315at2759"/>
<dbReference type="EC" id="2.3.1.97" evidence="2 8"/>
<name>A0A1Z5JKD2_FISSO</name>
<evidence type="ECO:0000256" key="2">
    <source>
        <dbReference type="ARBA" id="ARBA00012923"/>
    </source>
</evidence>
<dbReference type="GO" id="GO:0005737">
    <property type="term" value="C:cytoplasm"/>
    <property type="evidence" value="ECO:0007669"/>
    <property type="project" value="TreeGrafter"/>
</dbReference>
<comment type="catalytic activity">
    <reaction evidence="8">
        <text>N-terminal glycyl-[protein] + tetradecanoyl-CoA = N-tetradecanoylglycyl-[protein] + CoA + H(+)</text>
        <dbReference type="Rhea" id="RHEA:15521"/>
        <dbReference type="Rhea" id="RHEA-COMP:12666"/>
        <dbReference type="Rhea" id="RHEA-COMP:12667"/>
        <dbReference type="ChEBI" id="CHEBI:15378"/>
        <dbReference type="ChEBI" id="CHEBI:57287"/>
        <dbReference type="ChEBI" id="CHEBI:57385"/>
        <dbReference type="ChEBI" id="CHEBI:64723"/>
        <dbReference type="ChEBI" id="CHEBI:133050"/>
        <dbReference type="EC" id="2.3.1.97"/>
    </reaction>
</comment>
<dbReference type="PANTHER" id="PTHR11377:SF5">
    <property type="entry name" value="GLYCYLPEPTIDE N-TETRADECANOYLTRANSFERASE"/>
    <property type="match status" value="1"/>
</dbReference>
<dbReference type="Pfam" id="PF02799">
    <property type="entry name" value="NMT_C"/>
    <property type="match status" value="1"/>
</dbReference>
<keyword evidence="4 8" id="KW-0808">Transferase</keyword>
<feature type="domain" description="Glycylpeptide N-tetradecanoyltransferase C-terminal" evidence="12">
    <location>
        <begin position="240"/>
        <end position="417"/>
    </location>
</feature>
<dbReference type="PROSITE" id="PS00976">
    <property type="entry name" value="NMT_2"/>
    <property type="match status" value="1"/>
</dbReference>
<sequence length="426" mass="48479">MTDSGDNNDEKEKQLSPAESAIIEMLKQQNISAQPISTQQGDSSPQHAFWDSQPMPHGSRDEHQEGPIQPNKPTEEIRQEPYAMPAGFEWSNVNVEDDAERLELYNLLANNYVEDDDALFRFDYSHEFLLWALTPPGFRADFLFGVRSTSSKKLVAFISAVPARVKIYDREVEVVEINFLCIHKKLRSKRLAPVLIKEITRRVNLTGVFQAVYTAGTVLPVPVASCRYYHRSLNPKKLVNVGFSRLGSRMTMARLQKLYKLPEAPSTKGLRPMEKKDVEGVHTLLNTYLEKFKIKILFSKDEIAHWLLPRKNVIDTYVVESPNGEITDMLSFYHLPSTILNQDDTLYAAYSYYNVATSMDLLELMREALILAKSKGTDVFNALNLMDNQSIMEPLKFGMGDGNLQYYVYNWACPEMSSDSVGIVLL</sequence>
<evidence type="ECO:0000256" key="4">
    <source>
        <dbReference type="ARBA" id="ARBA00022679"/>
    </source>
</evidence>
<dbReference type="GO" id="GO:0004379">
    <property type="term" value="F:glycylpeptide N-tetradecanoyltransferase activity"/>
    <property type="evidence" value="ECO:0007669"/>
    <property type="project" value="UniProtKB-EC"/>
</dbReference>
<comment type="caution">
    <text evidence="13">The sequence shown here is derived from an EMBL/GenBank/DDBJ whole genome shotgun (WGS) entry which is preliminary data.</text>
</comment>
<evidence type="ECO:0000256" key="7">
    <source>
        <dbReference type="ARBA" id="ARBA00062182"/>
    </source>
</evidence>
<dbReference type="PROSITE" id="PS00975">
    <property type="entry name" value="NMT_1"/>
    <property type="match status" value="1"/>
</dbReference>
<dbReference type="InterPro" id="IPR000903">
    <property type="entry name" value="NMT"/>
</dbReference>
<dbReference type="EMBL" id="BDSP01000078">
    <property type="protein sequence ID" value="GAX14312.1"/>
    <property type="molecule type" value="Genomic_DNA"/>
</dbReference>
<organism evidence="13 14">
    <name type="scientific">Fistulifera solaris</name>
    <name type="common">Oleaginous diatom</name>
    <dbReference type="NCBI Taxonomy" id="1519565"/>
    <lineage>
        <taxon>Eukaryota</taxon>
        <taxon>Sar</taxon>
        <taxon>Stramenopiles</taxon>
        <taxon>Ochrophyta</taxon>
        <taxon>Bacillariophyta</taxon>
        <taxon>Bacillariophyceae</taxon>
        <taxon>Bacillariophycidae</taxon>
        <taxon>Naviculales</taxon>
        <taxon>Naviculaceae</taxon>
        <taxon>Fistulifera</taxon>
    </lineage>
</organism>
<comment type="subunit">
    <text evidence="7">Heterodimer composed of NMT and AK2; AK2 myristoylation stabilizes the complex.</text>
</comment>
<evidence type="ECO:0000256" key="8">
    <source>
        <dbReference type="RuleBase" id="RU000586"/>
    </source>
</evidence>
<keyword evidence="5 8" id="KW-0012">Acyltransferase</keyword>